<proteinExistence type="predicted"/>
<dbReference type="AlphaFoldDB" id="A0A3P3T9T1"/>
<sequence length="142" mass="16325">MDEIVIDSTVFERDEVENSIKKAIEKATLIKYGSQVEVYGDQDGVIRVVAFPNTENNRPTLGDRKGEVYVPIYRITSFRPLDKEDLGEWWTNDKPDDAGEMTWEEYSSANSGGWQATLARWEEVWMDVNVPEMVENAMIDLE</sequence>
<protein>
    <submittedName>
        <fullName evidence="1">Uncharacterized protein</fullName>
    </submittedName>
</protein>
<reference evidence="1 2" key="1">
    <citation type="submission" date="2018-11" db="EMBL/GenBank/DDBJ databases">
        <title>Genome sequencing of Paenibacillus sp. KCOM 3021 (= ChDC PVNT-B20).</title>
        <authorList>
            <person name="Kook J.-K."/>
            <person name="Park S.-N."/>
            <person name="Lim Y.K."/>
        </authorList>
    </citation>
    <scope>NUCLEOTIDE SEQUENCE [LARGE SCALE GENOMIC DNA]</scope>
    <source>
        <strain evidence="1 2">KCOM 3021</strain>
    </source>
</reference>
<dbReference type="RefSeq" id="WP_128635835.1">
    <property type="nucleotide sequence ID" value="NZ_RRCN01000002.1"/>
</dbReference>
<name>A0A3P3T9T1_9BACL</name>
<evidence type="ECO:0000313" key="1">
    <source>
        <dbReference type="EMBL" id="RRJ54750.1"/>
    </source>
</evidence>
<organism evidence="1 2">
    <name type="scientific">Paenibacillus oralis</name>
    <dbReference type="NCBI Taxonomy" id="2490856"/>
    <lineage>
        <taxon>Bacteria</taxon>
        <taxon>Bacillati</taxon>
        <taxon>Bacillota</taxon>
        <taxon>Bacilli</taxon>
        <taxon>Bacillales</taxon>
        <taxon>Paenibacillaceae</taxon>
        <taxon>Paenibacillus</taxon>
    </lineage>
</organism>
<dbReference type="EMBL" id="RRCN01000002">
    <property type="protein sequence ID" value="RRJ54750.1"/>
    <property type="molecule type" value="Genomic_DNA"/>
</dbReference>
<dbReference type="Proteomes" id="UP000267017">
    <property type="component" value="Unassembled WGS sequence"/>
</dbReference>
<comment type="caution">
    <text evidence="1">The sequence shown here is derived from an EMBL/GenBank/DDBJ whole genome shotgun (WGS) entry which is preliminary data.</text>
</comment>
<keyword evidence="2" id="KW-1185">Reference proteome</keyword>
<evidence type="ECO:0000313" key="2">
    <source>
        <dbReference type="Proteomes" id="UP000267017"/>
    </source>
</evidence>
<accession>A0A3P3T9T1</accession>
<gene>
    <name evidence="1" type="ORF">EHV15_34725</name>
</gene>